<name>A0ABD1MI97_9FABA</name>
<evidence type="ECO:0000313" key="3">
    <source>
        <dbReference type="Proteomes" id="UP001603857"/>
    </source>
</evidence>
<protein>
    <recommendedName>
        <fullName evidence="1">Reverse transcriptase Ty1/copia-type domain-containing protein</fullName>
    </recommendedName>
</protein>
<comment type="caution">
    <text evidence="2">The sequence shown here is derived from an EMBL/GenBank/DDBJ whole genome shotgun (WGS) entry which is preliminary data.</text>
</comment>
<evidence type="ECO:0000259" key="1">
    <source>
        <dbReference type="Pfam" id="PF07727"/>
    </source>
</evidence>
<dbReference type="InterPro" id="IPR043502">
    <property type="entry name" value="DNA/RNA_pol_sf"/>
</dbReference>
<sequence>MKSAFLHGELNGTVYVEQPPGFVKLGEEEKVYKLKKALYGLKQAPRVWYSKIEGYFLKNRDSKNVTLNMLFLKNEGGKVLIVSLYVDDLIFTENCEKMMIQFKESMKCEFDMSDLGTLKYFLGVEVLQCSEGIYISQRKFAREILEKFEMRSCNFVNNPIVPGVRPTKDKDCIRVNATEYKQMVNSHQT</sequence>
<dbReference type="Proteomes" id="UP001603857">
    <property type="component" value="Unassembled WGS sequence"/>
</dbReference>
<accession>A0ABD1MI97</accession>
<feature type="domain" description="Reverse transcriptase Ty1/copia-type" evidence="1">
    <location>
        <begin position="2"/>
        <end position="161"/>
    </location>
</feature>
<proteinExistence type="predicted"/>
<dbReference type="SUPFAM" id="SSF56672">
    <property type="entry name" value="DNA/RNA polymerases"/>
    <property type="match status" value="1"/>
</dbReference>
<gene>
    <name evidence="2" type="ORF">Fmac_016742</name>
</gene>
<organism evidence="2 3">
    <name type="scientific">Flemingia macrophylla</name>
    <dbReference type="NCBI Taxonomy" id="520843"/>
    <lineage>
        <taxon>Eukaryota</taxon>
        <taxon>Viridiplantae</taxon>
        <taxon>Streptophyta</taxon>
        <taxon>Embryophyta</taxon>
        <taxon>Tracheophyta</taxon>
        <taxon>Spermatophyta</taxon>
        <taxon>Magnoliopsida</taxon>
        <taxon>eudicotyledons</taxon>
        <taxon>Gunneridae</taxon>
        <taxon>Pentapetalae</taxon>
        <taxon>rosids</taxon>
        <taxon>fabids</taxon>
        <taxon>Fabales</taxon>
        <taxon>Fabaceae</taxon>
        <taxon>Papilionoideae</taxon>
        <taxon>50 kb inversion clade</taxon>
        <taxon>NPAAA clade</taxon>
        <taxon>indigoferoid/millettioid clade</taxon>
        <taxon>Phaseoleae</taxon>
        <taxon>Flemingia</taxon>
    </lineage>
</organism>
<keyword evidence="3" id="KW-1185">Reference proteome</keyword>
<dbReference type="AlphaFoldDB" id="A0ABD1MI97"/>
<evidence type="ECO:0000313" key="2">
    <source>
        <dbReference type="EMBL" id="KAL2335529.1"/>
    </source>
</evidence>
<dbReference type="EMBL" id="JBGMDY010000005">
    <property type="protein sequence ID" value="KAL2335529.1"/>
    <property type="molecule type" value="Genomic_DNA"/>
</dbReference>
<dbReference type="Pfam" id="PF07727">
    <property type="entry name" value="RVT_2"/>
    <property type="match status" value="1"/>
</dbReference>
<dbReference type="InterPro" id="IPR013103">
    <property type="entry name" value="RVT_2"/>
</dbReference>
<reference evidence="2 3" key="1">
    <citation type="submission" date="2024-08" db="EMBL/GenBank/DDBJ databases">
        <title>Insights into the chromosomal genome structure of Flemingia macrophylla.</title>
        <authorList>
            <person name="Ding Y."/>
            <person name="Zhao Y."/>
            <person name="Bi W."/>
            <person name="Wu M."/>
            <person name="Zhao G."/>
            <person name="Gong Y."/>
            <person name="Li W."/>
            <person name="Zhang P."/>
        </authorList>
    </citation>
    <scope>NUCLEOTIDE SEQUENCE [LARGE SCALE GENOMIC DNA]</scope>
    <source>
        <strain evidence="2">DYQJB</strain>
        <tissue evidence="2">Leaf</tissue>
    </source>
</reference>